<evidence type="ECO:0000313" key="8">
    <source>
        <dbReference type="WBParaSite" id="TCLT_0000738301-mRNA-1"/>
    </source>
</evidence>
<comment type="subcellular location">
    <subcellularLocation>
        <location evidence="1">Lysosome membrane</location>
    </subcellularLocation>
</comment>
<dbReference type="EMBL" id="UYYF01004501">
    <property type="protein sequence ID" value="VDN04821.1"/>
    <property type="molecule type" value="Genomic_DNA"/>
</dbReference>
<protein>
    <recommendedName>
        <fullName evidence="3">BLOC-1-related complex subunit 7</fullName>
    </recommendedName>
</protein>
<comment type="similarity">
    <text evidence="2">Belongs to the BORCS7 family.</text>
</comment>
<reference evidence="6 7" key="2">
    <citation type="submission" date="2018-11" db="EMBL/GenBank/DDBJ databases">
        <authorList>
            <consortium name="Pathogen Informatics"/>
        </authorList>
    </citation>
    <scope>NUCLEOTIDE SEQUENCE [LARGE SCALE GENOMIC DNA]</scope>
</reference>
<gene>
    <name evidence="6" type="ORF">TCLT_LOCUS7372</name>
</gene>
<dbReference type="WBParaSite" id="TCLT_0000738301-mRNA-1">
    <property type="protein sequence ID" value="TCLT_0000738301-mRNA-1"/>
    <property type="gene ID" value="TCLT_0000738301"/>
</dbReference>
<evidence type="ECO:0000313" key="7">
    <source>
        <dbReference type="Proteomes" id="UP000276776"/>
    </source>
</evidence>
<proteinExistence type="inferred from homology"/>
<dbReference type="OrthoDB" id="5567844at2759"/>
<keyword evidence="4" id="KW-0472">Membrane</keyword>
<keyword evidence="7" id="KW-1185">Reference proteome</keyword>
<evidence type="ECO:0000256" key="4">
    <source>
        <dbReference type="ARBA" id="ARBA00023136"/>
    </source>
</evidence>
<dbReference type="Pfam" id="PF16088">
    <property type="entry name" value="BORCS7"/>
    <property type="match status" value="1"/>
</dbReference>
<keyword evidence="5" id="KW-0458">Lysosome</keyword>
<evidence type="ECO:0000313" key="6">
    <source>
        <dbReference type="EMBL" id="VDN04821.1"/>
    </source>
</evidence>
<dbReference type="InterPro" id="IPR032143">
    <property type="entry name" value="BORCS7"/>
</dbReference>
<evidence type="ECO:0000256" key="3">
    <source>
        <dbReference type="ARBA" id="ARBA00022295"/>
    </source>
</evidence>
<dbReference type="GO" id="GO:0005765">
    <property type="term" value="C:lysosomal membrane"/>
    <property type="evidence" value="ECO:0007669"/>
    <property type="project" value="UniProtKB-SubCell"/>
</dbReference>
<dbReference type="Proteomes" id="UP000276776">
    <property type="component" value="Unassembled WGS sequence"/>
</dbReference>
<organism evidence="8">
    <name type="scientific">Thelazia callipaeda</name>
    <name type="common">Oriental eyeworm</name>
    <name type="synonym">Parasitic nematode</name>
    <dbReference type="NCBI Taxonomy" id="103827"/>
    <lineage>
        <taxon>Eukaryota</taxon>
        <taxon>Metazoa</taxon>
        <taxon>Ecdysozoa</taxon>
        <taxon>Nematoda</taxon>
        <taxon>Chromadorea</taxon>
        <taxon>Rhabditida</taxon>
        <taxon>Spirurina</taxon>
        <taxon>Spiruromorpha</taxon>
        <taxon>Thelazioidea</taxon>
        <taxon>Thelaziidae</taxon>
        <taxon>Thelazia</taxon>
    </lineage>
</organism>
<evidence type="ECO:0000256" key="2">
    <source>
        <dbReference type="ARBA" id="ARBA00005433"/>
    </source>
</evidence>
<evidence type="ECO:0000256" key="1">
    <source>
        <dbReference type="ARBA" id="ARBA00004656"/>
    </source>
</evidence>
<accession>A0A0N5D385</accession>
<dbReference type="AlphaFoldDB" id="A0A0N5D385"/>
<evidence type="ECO:0000256" key="5">
    <source>
        <dbReference type="ARBA" id="ARBA00023228"/>
    </source>
</evidence>
<reference evidence="8" key="1">
    <citation type="submission" date="2017-02" db="UniProtKB">
        <authorList>
            <consortium name="WormBaseParasite"/>
        </authorList>
    </citation>
    <scope>IDENTIFICATION</scope>
</reference>
<name>A0A0N5D385_THECL</name>
<sequence>MNTSNIPLEGRTRLPGKIQDCIQDCGLIVSHILASSRSNEALGGAIKNFASMDSTVEHSAKVLISKQQVNVVYVDSSNCMNLSLNRSCSFLSIA</sequence>